<dbReference type="InterPro" id="IPR025054">
    <property type="entry name" value="DUF3991"/>
</dbReference>
<protein>
    <recommendedName>
        <fullName evidence="2">DUF3991 domain-containing protein</fullName>
    </recommendedName>
</protein>
<feature type="domain" description="DUF3991" evidence="2">
    <location>
        <begin position="34"/>
        <end position="104"/>
    </location>
</feature>
<sequence length="129" mass="14916">MVGEEGEGRQKSCPAPSQDFRLPEKNEDNEKIIKYLTEKREIEKKLVEEWIDRGDIYEEKKHHNVIFVGRDADGIPRYAHCRGTGEIKYRGDVAGSDKSYGFSYRGTDNQLFVFEAAIDWDTRPCLTII</sequence>
<dbReference type="Pfam" id="PF13154">
    <property type="entry name" value="DUF3991"/>
    <property type="match status" value="1"/>
</dbReference>
<feature type="region of interest" description="Disordered" evidence="1">
    <location>
        <begin position="1"/>
        <end position="26"/>
    </location>
</feature>
<gene>
    <name evidence="3" type="ORF">AHLFYP4_02103</name>
</gene>
<evidence type="ECO:0000256" key="1">
    <source>
        <dbReference type="SAM" id="MobiDB-lite"/>
    </source>
</evidence>
<accession>A0A6N2UVD5</accession>
<evidence type="ECO:0000313" key="3">
    <source>
        <dbReference type="EMBL" id="VYT21620.1"/>
    </source>
</evidence>
<evidence type="ECO:0000259" key="2">
    <source>
        <dbReference type="Pfam" id="PF13154"/>
    </source>
</evidence>
<feature type="compositionally biased region" description="Basic and acidic residues" evidence="1">
    <location>
        <begin position="1"/>
        <end position="10"/>
    </location>
</feature>
<reference evidence="3" key="1">
    <citation type="submission" date="2019-11" db="EMBL/GenBank/DDBJ databases">
        <authorList>
            <person name="Feng L."/>
        </authorList>
    </citation>
    <scope>NUCLEOTIDE SEQUENCE</scope>
    <source>
        <strain evidence="3">AhadrusLFYP4</strain>
    </source>
</reference>
<dbReference type="EMBL" id="CACRSX010000039">
    <property type="protein sequence ID" value="VYT21620.1"/>
    <property type="molecule type" value="Genomic_DNA"/>
</dbReference>
<dbReference type="AlphaFoldDB" id="A0A6N2UVD5"/>
<dbReference type="RefSeq" id="WP_227085140.1">
    <property type="nucleotide sequence ID" value="NZ_JAJCMD010000001.1"/>
</dbReference>
<organism evidence="3">
    <name type="scientific">Anaerostipes hadrus</name>
    <dbReference type="NCBI Taxonomy" id="649756"/>
    <lineage>
        <taxon>Bacteria</taxon>
        <taxon>Bacillati</taxon>
        <taxon>Bacillota</taxon>
        <taxon>Clostridia</taxon>
        <taxon>Lachnospirales</taxon>
        <taxon>Lachnospiraceae</taxon>
        <taxon>Anaerostipes</taxon>
    </lineage>
</organism>
<proteinExistence type="predicted"/>
<name>A0A6N2UVD5_ANAHA</name>